<dbReference type="AlphaFoldDB" id="A0A2G9SCE2"/>
<proteinExistence type="predicted"/>
<organism evidence="1 2">
    <name type="scientific">Aquarana catesbeiana</name>
    <name type="common">American bullfrog</name>
    <name type="synonym">Rana catesbeiana</name>
    <dbReference type="NCBI Taxonomy" id="8400"/>
    <lineage>
        <taxon>Eukaryota</taxon>
        <taxon>Metazoa</taxon>
        <taxon>Chordata</taxon>
        <taxon>Craniata</taxon>
        <taxon>Vertebrata</taxon>
        <taxon>Euteleostomi</taxon>
        <taxon>Amphibia</taxon>
        <taxon>Batrachia</taxon>
        <taxon>Anura</taxon>
        <taxon>Neobatrachia</taxon>
        <taxon>Ranoidea</taxon>
        <taxon>Ranidae</taxon>
        <taxon>Aquarana</taxon>
    </lineage>
</organism>
<evidence type="ECO:0000313" key="2">
    <source>
        <dbReference type="Proteomes" id="UP000228934"/>
    </source>
</evidence>
<dbReference type="OrthoDB" id="8609993at2759"/>
<sequence>MSFLGVYISACMTRLPPIGCPMAGSSQNLEEEDIFTGGWQGTGNLGLHSHCKIYGPLHQKPVKAGTWRGVKDLVVECKNCLKQKMNFYDVVGMGTGKLHIKSVTDNI</sequence>
<dbReference type="Proteomes" id="UP000228934">
    <property type="component" value="Unassembled WGS sequence"/>
</dbReference>
<evidence type="ECO:0000313" key="1">
    <source>
        <dbReference type="EMBL" id="PIO37163.1"/>
    </source>
</evidence>
<accession>A0A2G9SCE2</accession>
<dbReference type="EMBL" id="KV927069">
    <property type="protein sequence ID" value="PIO37163.1"/>
    <property type="molecule type" value="Genomic_DNA"/>
</dbReference>
<keyword evidence="2" id="KW-1185">Reference proteome</keyword>
<name>A0A2G9SCE2_AQUCT</name>
<gene>
    <name evidence="1" type="ORF">AB205_0105150</name>
</gene>
<reference evidence="2" key="1">
    <citation type="journal article" date="2017" name="Nat. Commun.">
        <title>The North American bullfrog draft genome provides insight into hormonal regulation of long noncoding RNA.</title>
        <authorList>
            <person name="Hammond S.A."/>
            <person name="Warren R.L."/>
            <person name="Vandervalk B.P."/>
            <person name="Kucuk E."/>
            <person name="Khan H."/>
            <person name="Gibb E.A."/>
            <person name="Pandoh P."/>
            <person name="Kirk H."/>
            <person name="Zhao Y."/>
            <person name="Jones M."/>
            <person name="Mungall A.J."/>
            <person name="Coope R."/>
            <person name="Pleasance S."/>
            <person name="Moore R.A."/>
            <person name="Holt R.A."/>
            <person name="Round J.M."/>
            <person name="Ohora S."/>
            <person name="Walle B.V."/>
            <person name="Veldhoen N."/>
            <person name="Helbing C.C."/>
            <person name="Birol I."/>
        </authorList>
    </citation>
    <scope>NUCLEOTIDE SEQUENCE [LARGE SCALE GENOMIC DNA]</scope>
</reference>
<protein>
    <submittedName>
        <fullName evidence="1">Uncharacterized protein</fullName>
    </submittedName>
</protein>